<dbReference type="OrthoDB" id="1432662at2"/>
<reference evidence="2 3" key="1">
    <citation type="submission" date="2016-08" db="EMBL/GenBank/DDBJ databases">
        <title>Hymenobacter coccineus sp. nov., Hymenobacter lapidarius sp. nov. and Hymenobacter glacialis sp. nov., isolated from Antarctic soil.</title>
        <authorList>
            <person name="Sedlacek I."/>
            <person name="Kralova S."/>
            <person name="Kyrova K."/>
            <person name="Maslanova I."/>
            <person name="Stankova E."/>
            <person name="Vrbovska V."/>
            <person name="Nemec M."/>
            <person name="Bartak M."/>
            <person name="Svec P."/>
            <person name="Busse H.-J."/>
            <person name="Pantucek R."/>
        </authorList>
    </citation>
    <scope>NUCLEOTIDE SEQUENCE [LARGE SCALE GENOMIC DNA]</scope>
    <source>
        <strain evidence="2 3">CCM 8649</strain>
    </source>
</reference>
<protein>
    <submittedName>
        <fullName evidence="2">General stress protein</fullName>
    </submittedName>
</protein>
<dbReference type="RefSeq" id="WP_070740114.1">
    <property type="nucleotide sequence ID" value="NZ_MDZA01000023.1"/>
</dbReference>
<feature type="domain" description="General stress protein FMN-binding split barrel" evidence="1">
    <location>
        <begin position="11"/>
        <end position="156"/>
    </location>
</feature>
<dbReference type="PANTHER" id="PTHR34818:SF1">
    <property type="entry name" value="PROTEIN BLI-3"/>
    <property type="match status" value="1"/>
</dbReference>
<evidence type="ECO:0000259" key="1">
    <source>
        <dbReference type="Pfam" id="PF16242"/>
    </source>
</evidence>
<dbReference type="InterPro" id="IPR052917">
    <property type="entry name" value="Stress-Dev_Protein"/>
</dbReference>
<evidence type="ECO:0000313" key="3">
    <source>
        <dbReference type="Proteomes" id="UP000177506"/>
    </source>
</evidence>
<organism evidence="2 3">
    <name type="scientific">Hymenobacter coccineus</name>
    <dbReference type="NCBI Taxonomy" id="1908235"/>
    <lineage>
        <taxon>Bacteria</taxon>
        <taxon>Pseudomonadati</taxon>
        <taxon>Bacteroidota</taxon>
        <taxon>Cytophagia</taxon>
        <taxon>Cytophagales</taxon>
        <taxon>Hymenobacteraceae</taxon>
        <taxon>Hymenobacter</taxon>
    </lineage>
</organism>
<gene>
    <name evidence="2" type="ORF">BEN49_17905</name>
</gene>
<keyword evidence="3" id="KW-1185">Reference proteome</keyword>
<dbReference type="PANTHER" id="PTHR34818">
    <property type="entry name" value="PROTEIN BLI-3"/>
    <property type="match status" value="1"/>
</dbReference>
<comment type="caution">
    <text evidence="2">The sequence shown here is derived from an EMBL/GenBank/DDBJ whole genome shotgun (WGS) entry which is preliminary data.</text>
</comment>
<evidence type="ECO:0000313" key="2">
    <source>
        <dbReference type="EMBL" id="OGX91915.1"/>
    </source>
</evidence>
<sequence length="171" mass="18940">MSDSKTPVTNDLNKLFDKIKDVRMAMLTTFDEQNNLHSRPMATIRPEADGSLLFLTDAHSAKVYELNKDSKVNLSYADPSTNVYVSVSGTANAYRDAAKAAELYTEPMRAWFPQGKDDPNIMILKVTITQGEYWDTPSSVLSQAFGYARAVVTGEASKDDDVNQHAQVVVK</sequence>
<dbReference type="Pfam" id="PF16242">
    <property type="entry name" value="Pyrid_ox_like"/>
    <property type="match status" value="1"/>
</dbReference>
<dbReference type="Gene3D" id="2.30.110.10">
    <property type="entry name" value="Electron Transport, Fmn-binding Protein, Chain A"/>
    <property type="match status" value="1"/>
</dbReference>
<dbReference type="InterPro" id="IPR012349">
    <property type="entry name" value="Split_barrel_FMN-bd"/>
</dbReference>
<accession>A0A1G1TM25</accession>
<dbReference type="SUPFAM" id="SSF50475">
    <property type="entry name" value="FMN-binding split barrel"/>
    <property type="match status" value="1"/>
</dbReference>
<dbReference type="InterPro" id="IPR038725">
    <property type="entry name" value="YdaG_split_barrel_FMN-bd"/>
</dbReference>
<dbReference type="Proteomes" id="UP000177506">
    <property type="component" value="Unassembled WGS sequence"/>
</dbReference>
<proteinExistence type="predicted"/>
<name>A0A1G1TM25_9BACT</name>
<dbReference type="AlphaFoldDB" id="A0A1G1TM25"/>
<dbReference type="EMBL" id="MDZA01000023">
    <property type="protein sequence ID" value="OGX91915.1"/>
    <property type="molecule type" value="Genomic_DNA"/>
</dbReference>